<dbReference type="PANTHER" id="PTHR38442">
    <property type="entry name" value="INNER MEMBRANE PROTEIN-RELATED"/>
    <property type="match status" value="1"/>
</dbReference>
<dbReference type="AlphaFoldDB" id="A0A7X4KQQ1"/>
<dbReference type="EMBL" id="WWCU01000057">
    <property type="protein sequence ID" value="MYN11155.1"/>
    <property type="molecule type" value="Genomic_DNA"/>
</dbReference>
<sequence>MNKELELKKAKRTALLFLAAAALVFIVTAILPRSFAMDCVKAVAEAAMVGALADWFAVVALFRRVPIPLISAHTNIIPNNKDRIADNLAHFVQEKFLDSESLVGLIRKHDPIARLGAWLAEPANDRILGAYVVRLAAGMLDMAEDARIQRFLKDAFHAMLGKLDLSRSLATVLDALTRDGRHQEVLDDVIDAALLHLRAPENQELIATSIIHWLKREHAAMEKVLPTAWLGEKGADWVTEALNTLLMEVAEDRSHKLRRRLDRMIAEFITRLRDDPSFHERAEEIKRYIRDGEAVNAYLAEIWDGLRSWMRQDLAAEESELHRRVAAMSKWLGEELGRNPDLRASFSRHMEDAARAMAPDFADFLTRHISDTVKKWDTDEMSRQIELNIGKDLQYIRINGTIVGGCIGLLLFLSSHLIGLARMQ</sequence>
<keyword evidence="3" id="KW-1185">Reference proteome</keyword>
<protein>
    <submittedName>
        <fullName evidence="2">DUF445 family protein</fullName>
    </submittedName>
</protein>
<gene>
    <name evidence="2" type="ORF">GTP77_27940</name>
</gene>
<evidence type="ECO:0000313" key="2">
    <source>
        <dbReference type="EMBL" id="MYN11155.1"/>
    </source>
</evidence>
<evidence type="ECO:0000313" key="3">
    <source>
        <dbReference type="Proteomes" id="UP000450676"/>
    </source>
</evidence>
<organism evidence="2 3">
    <name type="scientific">Pseudoduganella aquatica</name>
    <dbReference type="NCBI Taxonomy" id="2660641"/>
    <lineage>
        <taxon>Bacteria</taxon>
        <taxon>Pseudomonadati</taxon>
        <taxon>Pseudomonadota</taxon>
        <taxon>Betaproteobacteria</taxon>
        <taxon>Burkholderiales</taxon>
        <taxon>Oxalobacteraceae</taxon>
        <taxon>Telluria group</taxon>
        <taxon>Pseudoduganella</taxon>
    </lineage>
</organism>
<accession>A0A7X4KQQ1</accession>
<dbReference type="Pfam" id="PF04286">
    <property type="entry name" value="DUF445"/>
    <property type="match status" value="1"/>
</dbReference>
<dbReference type="InterPro" id="IPR007383">
    <property type="entry name" value="DUF445"/>
</dbReference>
<dbReference type="RefSeq" id="WP_161075426.1">
    <property type="nucleotide sequence ID" value="NZ_CP086370.1"/>
</dbReference>
<dbReference type="GO" id="GO:0005886">
    <property type="term" value="C:plasma membrane"/>
    <property type="evidence" value="ECO:0007669"/>
    <property type="project" value="TreeGrafter"/>
</dbReference>
<proteinExistence type="predicted"/>
<comment type="caution">
    <text evidence="2">The sequence shown here is derived from an EMBL/GenBank/DDBJ whole genome shotgun (WGS) entry which is preliminary data.</text>
</comment>
<feature type="transmembrane region" description="Helical" evidence="1">
    <location>
        <begin position="402"/>
        <end position="421"/>
    </location>
</feature>
<reference evidence="2 3" key="1">
    <citation type="submission" date="2019-12" db="EMBL/GenBank/DDBJ databases">
        <title>Novel species isolated from a subtropical stream in China.</title>
        <authorList>
            <person name="Lu H."/>
        </authorList>
    </citation>
    <scope>NUCLEOTIDE SEQUENCE [LARGE SCALE GENOMIC DNA]</scope>
    <source>
        <strain evidence="2 3">FT127W</strain>
    </source>
</reference>
<dbReference type="Proteomes" id="UP000450676">
    <property type="component" value="Unassembled WGS sequence"/>
</dbReference>
<evidence type="ECO:0000256" key="1">
    <source>
        <dbReference type="SAM" id="Phobius"/>
    </source>
</evidence>
<keyword evidence="1" id="KW-0472">Membrane</keyword>
<keyword evidence="1" id="KW-1133">Transmembrane helix</keyword>
<name>A0A7X4KQQ1_9BURK</name>
<dbReference type="PANTHER" id="PTHR38442:SF1">
    <property type="entry name" value="INNER MEMBRANE PROTEIN"/>
    <property type="match status" value="1"/>
</dbReference>
<keyword evidence="1" id="KW-0812">Transmembrane</keyword>